<evidence type="ECO:0000313" key="2">
    <source>
        <dbReference type="EMBL" id="MCS0636777.1"/>
    </source>
</evidence>
<protein>
    <submittedName>
        <fullName evidence="2">Zinc-dependent metalloprotease</fullName>
    </submittedName>
</protein>
<feature type="chain" id="PRO_5045562936" evidence="1">
    <location>
        <begin position="33"/>
        <end position="287"/>
    </location>
</feature>
<dbReference type="EMBL" id="JANUGQ010000010">
    <property type="protein sequence ID" value="MCS0636777.1"/>
    <property type="molecule type" value="Genomic_DNA"/>
</dbReference>
<dbReference type="Proteomes" id="UP001431313">
    <property type="component" value="Unassembled WGS sequence"/>
</dbReference>
<name>A0ABT2CH89_9ACTN</name>
<comment type="caution">
    <text evidence="2">The sequence shown here is derived from an EMBL/GenBank/DDBJ whole genome shotgun (WGS) entry which is preliminary data.</text>
</comment>
<dbReference type="RefSeq" id="WP_258788033.1">
    <property type="nucleotide sequence ID" value="NZ_JANUGQ010000010.1"/>
</dbReference>
<dbReference type="GO" id="GO:0008237">
    <property type="term" value="F:metallopeptidase activity"/>
    <property type="evidence" value="ECO:0007669"/>
    <property type="project" value="UniProtKB-KW"/>
</dbReference>
<keyword evidence="2" id="KW-0378">Hydrolase</keyword>
<dbReference type="SUPFAM" id="SSF55486">
    <property type="entry name" value="Metalloproteases ('zincins'), catalytic domain"/>
    <property type="match status" value="1"/>
</dbReference>
<sequence>MRIVHAVYSPLAAAVPALVLALLLGATAPAPAQQSPGGRPAARAAAPGIATIDLLAAFTAGAAREAGGEAVLRGRITAAAVSASEALTASGVRARLRLVGIGRTDVPARLDAVGDALLKAVARRGDGVADGLPALRDRSGADLVTVVVAGRGTAGLAHRPRRITAATSAYGYSVVAGSSLAHHSLAHELGHNLGAQHDYVTTPRAGSSARGYFPASGAWSTLEAYESSCRRATGGPCTRINRYSNPRQVYRGERLGTPLGGSRPADTVRAFNAVVGIVAGYRHRPGG</sequence>
<keyword evidence="3" id="KW-1185">Reference proteome</keyword>
<proteinExistence type="predicted"/>
<evidence type="ECO:0000313" key="3">
    <source>
        <dbReference type="Proteomes" id="UP001431313"/>
    </source>
</evidence>
<organism evidence="2 3">
    <name type="scientific">Streptomyces pyxinae</name>
    <dbReference type="NCBI Taxonomy" id="2970734"/>
    <lineage>
        <taxon>Bacteria</taxon>
        <taxon>Bacillati</taxon>
        <taxon>Actinomycetota</taxon>
        <taxon>Actinomycetes</taxon>
        <taxon>Kitasatosporales</taxon>
        <taxon>Streptomycetaceae</taxon>
        <taxon>Streptomyces</taxon>
    </lineage>
</organism>
<feature type="signal peptide" evidence="1">
    <location>
        <begin position="1"/>
        <end position="32"/>
    </location>
</feature>
<accession>A0ABT2CH89</accession>
<dbReference type="Pfam" id="PF13583">
    <property type="entry name" value="Reprolysin_4"/>
    <property type="match status" value="1"/>
</dbReference>
<dbReference type="Gene3D" id="3.40.390.10">
    <property type="entry name" value="Collagenase (Catalytic Domain)"/>
    <property type="match status" value="1"/>
</dbReference>
<evidence type="ECO:0000256" key="1">
    <source>
        <dbReference type="SAM" id="SignalP"/>
    </source>
</evidence>
<gene>
    <name evidence="2" type="ORF">NX801_14125</name>
</gene>
<keyword evidence="1" id="KW-0732">Signal</keyword>
<keyword evidence="2" id="KW-0482">Metalloprotease</keyword>
<reference evidence="2" key="1">
    <citation type="submission" date="2022-08" db="EMBL/GenBank/DDBJ databases">
        <authorList>
            <person name="Somphong A."/>
            <person name="Phongsopitanun W."/>
        </authorList>
    </citation>
    <scope>NUCLEOTIDE SEQUENCE</scope>
    <source>
        <strain evidence="2">LP05-1</strain>
    </source>
</reference>
<dbReference type="InterPro" id="IPR024079">
    <property type="entry name" value="MetalloPept_cat_dom_sf"/>
</dbReference>
<keyword evidence="2" id="KW-0645">Protease</keyword>